<dbReference type="AlphaFoldDB" id="A0A089LQD2"/>
<keyword evidence="3" id="KW-0813">Transport</keyword>
<dbReference type="Gene3D" id="3.40.190.10">
    <property type="entry name" value="Periplasmic binding protein-like II"/>
    <property type="match status" value="1"/>
</dbReference>
<dbReference type="PROSITE" id="PS51257">
    <property type="entry name" value="PROKAR_LIPOPROTEIN"/>
    <property type="match status" value="1"/>
</dbReference>
<reference evidence="6 7" key="1">
    <citation type="submission" date="2014-08" db="EMBL/GenBank/DDBJ databases">
        <title>Comparative genomics of the Paenibacillus odorifer group.</title>
        <authorList>
            <person name="den Bakker H.C."/>
            <person name="Tsai Y.-C."/>
            <person name="Martin N."/>
            <person name="Korlach J."/>
            <person name="Wiedmann M."/>
        </authorList>
    </citation>
    <scope>NUCLEOTIDE SEQUENCE [LARGE SCALE GENOMIC DNA]</scope>
    <source>
        <strain evidence="6 7">DSM 14472</strain>
    </source>
</reference>
<name>A0A089LQD2_9BACL</name>
<evidence type="ECO:0000256" key="5">
    <source>
        <dbReference type="SAM" id="SignalP"/>
    </source>
</evidence>
<dbReference type="PANTHER" id="PTHR43649">
    <property type="entry name" value="ARABINOSE-BINDING PROTEIN-RELATED"/>
    <property type="match status" value="1"/>
</dbReference>
<dbReference type="KEGG" id="pste:PSTEL_08350"/>
<evidence type="ECO:0000313" key="6">
    <source>
        <dbReference type="EMBL" id="AIQ63102.1"/>
    </source>
</evidence>
<evidence type="ECO:0000256" key="2">
    <source>
        <dbReference type="ARBA" id="ARBA00008520"/>
    </source>
</evidence>
<dbReference type="SUPFAM" id="SSF53850">
    <property type="entry name" value="Periplasmic binding protein-like II"/>
    <property type="match status" value="1"/>
</dbReference>
<gene>
    <name evidence="6" type="ORF">PSTEL_08350</name>
</gene>
<dbReference type="HOGENOM" id="CLU_031285_10_5_9"/>
<keyword evidence="7" id="KW-1185">Reference proteome</keyword>
<comment type="subcellular location">
    <subcellularLocation>
        <location evidence="1">Cell envelope</location>
    </subcellularLocation>
</comment>
<dbReference type="OrthoDB" id="9782846at2"/>
<dbReference type="CDD" id="cd13585">
    <property type="entry name" value="PBP2_TMBP_like"/>
    <property type="match status" value="1"/>
</dbReference>
<evidence type="ECO:0000313" key="7">
    <source>
        <dbReference type="Proteomes" id="UP000029507"/>
    </source>
</evidence>
<evidence type="ECO:0000256" key="3">
    <source>
        <dbReference type="ARBA" id="ARBA00022448"/>
    </source>
</evidence>
<evidence type="ECO:0000256" key="4">
    <source>
        <dbReference type="ARBA" id="ARBA00022729"/>
    </source>
</evidence>
<sequence length="465" mass="51279">MKKKGWITLASLSLVLSSMLAACGSNNSANGGDTGTPGAASTAAATTAATDSAKSNEKVEISISTWGASDELAVFKEVLKGFEAANPNIKVKLLHIPNDYPTKMNTMISGGTAPDVLFVSDGDFPRWVKQGAFLDIQDRVEKSDKIDVNDMWETGLNRYKFDGNKTGTGDFYALPKDIGPTVMYYNKEIFDKYGVSYPSADKPMTWDEALAMWQKLTVDTNNDGKTDIYGSGPIWWEGYVWSNGGKILSDDRKEFTLNQPEGAEALQHIYDLTNKYKVVPDARVLQSMNDGQMFEAGKLATITAGRWMVPTYRKLKFDWDVAPIPAAKEQNEWNTGWSGSVGFGINAKTKHPDEAFKLVEYFAGTEGQTKMTELGFQIPNFKSMSNTDVFLQKGQKPEHAEVFINAAKGEGPGMWTYLPNGKWSDTLNQALGTYWKGTQSAQDFLNDLKPKVDAAIKQGNPELFK</sequence>
<dbReference type="GO" id="GO:0030313">
    <property type="term" value="C:cell envelope"/>
    <property type="evidence" value="ECO:0007669"/>
    <property type="project" value="UniProtKB-SubCell"/>
</dbReference>
<keyword evidence="4 5" id="KW-0732">Signal</keyword>
<dbReference type="PANTHER" id="PTHR43649:SF31">
    <property type="entry name" value="SN-GLYCEROL-3-PHOSPHATE-BINDING PERIPLASMIC PROTEIN UGPB"/>
    <property type="match status" value="1"/>
</dbReference>
<evidence type="ECO:0000256" key="1">
    <source>
        <dbReference type="ARBA" id="ARBA00004196"/>
    </source>
</evidence>
<protein>
    <submittedName>
        <fullName evidence="6">ABC transporter substrate-binding protein</fullName>
    </submittedName>
</protein>
<accession>A0A089LQD2</accession>
<comment type="similarity">
    <text evidence="2">Belongs to the bacterial solute-binding protein 1 family.</text>
</comment>
<dbReference type="InterPro" id="IPR050490">
    <property type="entry name" value="Bact_solute-bd_prot1"/>
</dbReference>
<organism evidence="6 7">
    <name type="scientific">Paenibacillus stellifer</name>
    <dbReference type="NCBI Taxonomy" id="169760"/>
    <lineage>
        <taxon>Bacteria</taxon>
        <taxon>Bacillati</taxon>
        <taxon>Bacillota</taxon>
        <taxon>Bacilli</taxon>
        <taxon>Bacillales</taxon>
        <taxon>Paenibacillaceae</taxon>
        <taxon>Paenibacillus</taxon>
    </lineage>
</organism>
<feature type="signal peptide" evidence="5">
    <location>
        <begin position="1"/>
        <end position="21"/>
    </location>
</feature>
<dbReference type="InterPro" id="IPR006059">
    <property type="entry name" value="SBP"/>
</dbReference>
<dbReference type="STRING" id="169760.PSTEL_08350"/>
<proteinExistence type="inferred from homology"/>
<dbReference type="Pfam" id="PF01547">
    <property type="entry name" value="SBP_bac_1"/>
    <property type="match status" value="1"/>
</dbReference>
<dbReference type="EMBL" id="CP009286">
    <property type="protein sequence ID" value="AIQ63102.1"/>
    <property type="molecule type" value="Genomic_DNA"/>
</dbReference>
<dbReference type="Proteomes" id="UP000029507">
    <property type="component" value="Chromosome"/>
</dbReference>
<feature type="chain" id="PRO_5038814711" evidence="5">
    <location>
        <begin position="22"/>
        <end position="465"/>
    </location>
</feature>